<protein>
    <recommendedName>
        <fullName evidence="6">SLC26A/SulP transporter domain-containing protein</fullName>
    </recommendedName>
</protein>
<feature type="transmembrane region" description="Helical" evidence="5">
    <location>
        <begin position="424"/>
        <end position="442"/>
    </location>
</feature>
<dbReference type="GO" id="GO:0055085">
    <property type="term" value="P:transmembrane transport"/>
    <property type="evidence" value="ECO:0007669"/>
    <property type="project" value="InterPro"/>
</dbReference>
<proteinExistence type="predicted"/>
<dbReference type="Pfam" id="PF00916">
    <property type="entry name" value="Sulfate_transp"/>
    <property type="match status" value="1"/>
</dbReference>
<feature type="transmembrane region" description="Helical" evidence="5">
    <location>
        <begin position="529"/>
        <end position="549"/>
    </location>
</feature>
<feature type="transmembrane region" description="Helical" evidence="5">
    <location>
        <begin position="174"/>
        <end position="196"/>
    </location>
</feature>
<dbReference type="CDD" id="cd07042">
    <property type="entry name" value="STAS_SulP_like_sulfate_transporter"/>
    <property type="match status" value="1"/>
</dbReference>
<dbReference type="PANTHER" id="PTHR11814">
    <property type="entry name" value="SULFATE TRANSPORTER"/>
    <property type="match status" value="1"/>
</dbReference>
<dbReference type="InterPro" id="IPR036513">
    <property type="entry name" value="STAS_dom_sf"/>
</dbReference>
<gene>
    <name evidence="7" type="ORF">TMSB3V08_LOCUS8357</name>
</gene>
<keyword evidence="3 5" id="KW-1133">Transmembrane helix</keyword>
<comment type="subcellular location">
    <subcellularLocation>
        <location evidence="1">Membrane</location>
        <topology evidence="1">Multi-pass membrane protein</topology>
    </subcellularLocation>
</comment>
<name>A0A7R9ECY1_9NEOP</name>
<dbReference type="Gene3D" id="3.30.750.24">
    <property type="entry name" value="STAS domain"/>
    <property type="match status" value="1"/>
</dbReference>
<evidence type="ECO:0000256" key="4">
    <source>
        <dbReference type="ARBA" id="ARBA00023136"/>
    </source>
</evidence>
<dbReference type="SUPFAM" id="SSF52091">
    <property type="entry name" value="SpoIIaa-like"/>
    <property type="match status" value="1"/>
</dbReference>
<keyword evidence="2 5" id="KW-0812">Transmembrane</keyword>
<dbReference type="GO" id="GO:0016020">
    <property type="term" value="C:membrane"/>
    <property type="evidence" value="ECO:0007669"/>
    <property type="project" value="UniProtKB-SubCell"/>
</dbReference>
<reference evidence="7" key="1">
    <citation type="submission" date="2020-11" db="EMBL/GenBank/DDBJ databases">
        <authorList>
            <person name="Tran Van P."/>
        </authorList>
    </citation>
    <scope>NUCLEOTIDE SEQUENCE</scope>
</reference>
<feature type="transmembrane region" description="Helical" evidence="5">
    <location>
        <begin position="357"/>
        <end position="379"/>
    </location>
</feature>
<evidence type="ECO:0000256" key="5">
    <source>
        <dbReference type="SAM" id="Phobius"/>
    </source>
</evidence>
<keyword evidence="4 5" id="KW-0472">Membrane</keyword>
<evidence type="ECO:0000313" key="7">
    <source>
        <dbReference type="EMBL" id="CAD7431630.1"/>
    </source>
</evidence>
<organism evidence="7">
    <name type="scientific">Timema monikensis</name>
    <dbReference type="NCBI Taxonomy" id="170555"/>
    <lineage>
        <taxon>Eukaryota</taxon>
        <taxon>Metazoa</taxon>
        <taxon>Ecdysozoa</taxon>
        <taxon>Arthropoda</taxon>
        <taxon>Hexapoda</taxon>
        <taxon>Insecta</taxon>
        <taxon>Pterygota</taxon>
        <taxon>Neoptera</taxon>
        <taxon>Polyneoptera</taxon>
        <taxon>Phasmatodea</taxon>
        <taxon>Timematodea</taxon>
        <taxon>Timematoidea</taxon>
        <taxon>Timematidae</taxon>
        <taxon>Timema</taxon>
    </lineage>
</organism>
<evidence type="ECO:0000256" key="2">
    <source>
        <dbReference type="ARBA" id="ARBA00022692"/>
    </source>
</evidence>
<feature type="transmembrane region" description="Helical" evidence="5">
    <location>
        <begin position="217"/>
        <end position="242"/>
    </location>
</feature>
<evidence type="ECO:0000259" key="6">
    <source>
        <dbReference type="Pfam" id="PF00916"/>
    </source>
</evidence>
<feature type="transmembrane region" description="Helical" evidence="5">
    <location>
        <begin position="298"/>
        <end position="315"/>
    </location>
</feature>
<feature type="transmembrane region" description="Helical" evidence="5">
    <location>
        <begin position="561"/>
        <end position="588"/>
    </location>
</feature>
<dbReference type="InterPro" id="IPR001902">
    <property type="entry name" value="SLC26A/SulP_fam"/>
</dbReference>
<feature type="transmembrane region" description="Helical" evidence="5">
    <location>
        <begin position="505"/>
        <end position="523"/>
    </location>
</feature>
<dbReference type="AlphaFoldDB" id="A0A7R9ECY1"/>
<dbReference type="EMBL" id="OB795069">
    <property type="protein sequence ID" value="CAD7431630.1"/>
    <property type="molecule type" value="Genomic_DNA"/>
</dbReference>
<dbReference type="FunFam" id="3.30.750.24:FF:000028">
    <property type="entry name" value="Sulfate transporter, putative"/>
    <property type="match status" value="1"/>
</dbReference>
<feature type="domain" description="SLC26A/SulP transporter" evidence="6">
    <location>
        <begin position="145"/>
        <end position="556"/>
    </location>
</feature>
<accession>A0A7R9ECY1</accession>
<sequence>MNSLVLTESSQLTADGFEKLPDQMMSILLLAPHHAEEKALRNLSRDNPTMTDSEEAAVANLYLMEQSLRCPDTPTSGGLRRGGVMDGSSDCILTKVEKKSTKEQMKALVPWLKDKTRRAFTKKLLYKRLPVLSWLPRYSSADALGDAVAGITVGLTVIPQSLAYSNIAGLPAQYGLYGSFLGCFLYIVLGSCKDVPMGPTAIISMLTYQTTKGLDPAFAVLLCFLMGCVEVLMGLLGLGFVIDFISGPVSSGFTSAAALIIVTSQVKDVLGITSSGNTFIEMWGSLFQQVGDTRLGDTVMGSVCIIVLLLMRVSLLDTRSAQTDGLFLLHQYMTMLKVGPKELEQQTMMQRVINKSLWLIGTSRNAVLVIICGLVGYQLSRQGEAPFKLIGYIPPGLPAFQLPPFGFIRDSNTTVTFYEMTTSLGWGILILPLVGLLENIAICKAFSNGKPVDASQELLALGISNIGNSLVQGFPGSGSLSRSAVNNSSGVRTPMGGLYTGDTTSSVLVLVALLFFTPCFYFIPKASLAAIIIAAVIFMVEVHVVIPMWKTKKSDLIPGIGTFVGCLVFPLELGILIGIGINIMFILYHVARPKIAIEKCLSPEGAEYLLLTPDRCLIFPSVDYMRNLVTKHSIKQAVPVVIDCSHIYGADFTAAKVIECLTHDFSLRKQPLFFYNLKPSVVAIFKGLQPKGFVVFQSESELDDLIKGNIKNRAESQQELSIINVGTG</sequence>
<evidence type="ECO:0000256" key="3">
    <source>
        <dbReference type="ARBA" id="ARBA00022989"/>
    </source>
</evidence>
<dbReference type="InterPro" id="IPR011547">
    <property type="entry name" value="SLC26A/SulP_dom"/>
</dbReference>
<evidence type="ECO:0000256" key="1">
    <source>
        <dbReference type="ARBA" id="ARBA00004141"/>
    </source>
</evidence>